<dbReference type="AlphaFoldDB" id="A0A809R4X2"/>
<feature type="region of interest" description="Disordered" evidence="1">
    <location>
        <begin position="142"/>
        <end position="165"/>
    </location>
</feature>
<sequence>MPREPFLPMLRELARCYQAFEAYSGAHIRGLGLTPAQFDIVATLGNMPGMSFKELGERTLITKGTLTGVVDRLEAQRLVRRSASAEDGRSMIVSLTPAGARLFDKAFAAHLDHLRRALGNLAPTQLQRIESALRGLREAFEAAPGAEPSSIRDGRRKARRTGEHE</sequence>
<dbReference type="PANTHER" id="PTHR33164:SF43">
    <property type="entry name" value="HTH-TYPE TRANSCRIPTIONAL REPRESSOR YETL"/>
    <property type="match status" value="1"/>
</dbReference>
<dbReference type="Proteomes" id="UP000662914">
    <property type="component" value="Chromosome"/>
</dbReference>
<dbReference type="PANTHER" id="PTHR33164">
    <property type="entry name" value="TRANSCRIPTIONAL REGULATOR, MARR FAMILY"/>
    <property type="match status" value="1"/>
</dbReference>
<dbReference type="GO" id="GO:0003700">
    <property type="term" value="F:DNA-binding transcription factor activity"/>
    <property type="evidence" value="ECO:0007669"/>
    <property type="project" value="InterPro"/>
</dbReference>
<gene>
    <name evidence="3" type="ORF">DSYM_00440</name>
</gene>
<dbReference type="InterPro" id="IPR039422">
    <property type="entry name" value="MarR/SlyA-like"/>
</dbReference>
<dbReference type="EMBL" id="AP021857">
    <property type="protein sequence ID" value="BBO19345.1"/>
    <property type="molecule type" value="Genomic_DNA"/>
</dbReference>
<evidence type="ECO:0000313" key="3">
    <source>
        <dbReference type="EMBL" id="BBO19345.1"/>
    </source>
</evidence>
<dbReference type="GO" id="GO:0006950">
    <property type="term" value="P:response to stress"/>
    <property type="evidence" value="ECO:0007669"/>
    <property type="project" value="TreeGrafter"/>
</dbReference>
<dbReference type="InterPro" id="IPR036390">
    <property type="entry name" value="WH_DNA-bd_sf"/>
</dbReference>
<dbReference type="SUPFAM" id="SSF46785">
    <property type="entry name" value="Winged helix' DNA-binding domain"/>
    <property type="match status" value="1"/>
</dbReference>
<name>A0A809R4X2_9PROT</name>
<dbReference type="Gene3D" id="1.10.10.10">
    <property type="entry name" value="Winged helix-like DNA-binding domain superfamily/Winged helix DNA-binding domain"/>
    <property type="match status" value="1"/>
</dbReference>
<protein>
    <submittedName>
        <fullName evidence="3">MarR family transcriptional regulator</fullName>
    </submittedName>
</protein>
<dbReference type="KEGG" id="ddz:DSYM_00440"/>
<dbReference type="SMART" id="SM00347">
    <property type="entry name" value="HTH_MARR"/>
    <property type="match status" value="1"/>
</dbReference>
<evidence type="ECO:0000259" key="2">
    <source>
        <dbReference type="PROSITE" id="PS50995"/>
    </source>
</evidence>
<evidence type="ECO:0000313" key="4">
    <source>
        <dbReference type="Proteomes" id="UP000662914"/>
    </source>
</evidence>
<accession>A0A809R4X2</accession>
<proteinExistence type="predicted"/>
<dbReference type="Pfam" id="PF12802">
    <property type="entry name" value="MarR_2"/>
    <property type="match status" value="1"/>
</dbReference>
<organism evidence="3 4">
    <name type="scientific">Candidatus Desulfobacillus denitrificans</name>
    <dbReference type="NCBI Taxonomy" id="2608985"/>
    <lineage>
        <taxon>Bacteria</taxon>
        <taxon>Pseudomonadati</taxon>
        <taxon>Pseudomonadota</taxon>
        <taxon>Betaproteobacteria</taxon>
        <taxon>Candidatus Desulfobacillus</taxon>
    </lineage>
</organism>
<dbReference type="InterPro" id="IPR036388">
    <property type="entry name" value="WH-like_DNA-bd_sf"/>
</dbReference>
<dbReference type="PRINTS" id="PR00598">
    <property type="entry name" value="HTHMARR"/>
</dbReference>
<evidence type="ECO:0000256" key="1">
    <source>
        <dbReference type="SAM" id="MobiDB-lite"/>
    </source>
</evidence>
<feature type="domain" description="HTH marR-type" evidence="2">
    <location>
        <begin position="3"/>
        <end position="138"/>
    </location>
</feature>
<reference evidence="3" key="1">
    <citation type="journal article" name="DNA Res.">
        <title>The physiological potential of anammox bacteria as revealed by their core genome structure.</title>
        <authorList>
            <person name="Okubo T."/>
            <person name="Toyoda A."/>
            <person name="Fukuhara K."/>
            <person name="Uchiyama I."/>
            <person name="Harigaya Y."/>
            <person name="Kuroiwa M."/>
            <person name="Suzuki T."/>
            <person name="Murakami Y."/>
            <person name="Suwa Y."/>
            <person name="Takami H."/>
        </authorList>
    </citation>
    <scope>NUCLEOTIDE SEQUENCE</scope>
    <source>
        <strain evidence="3">317325-3</strain>
    </source>
</reference>
<dbReference type="InterPro" id="IPR000835">
    <property type="entry name" value="HTH_MarR-typ"/>
</dbReference>
<dbReference type="PROSITE" id="PS50995">
    <property type="entry name" value="HTH_MARR_2"/>
    <property type="match status" value="1"/>
</dbReference>